<feature type="domain" description="Thioredoxin" evidence="6">
    <location>
        <begin position="16"/>
        <end position="133"/>
    </location>
</feature>
<keyword evidence="8" id="KW-1185">Reference proteome</keyword>
<evidence type="ECO:0000256" key="5">
    <source>
        <dbReference type="SAM" id="SignalP"/>
    </source>
</evidence>
<dbReference type="InterPro" id="IPR013766">
    <property type="entry name" value="Thioredoxin_domain"/>
</dbReference>
<dbReference type="GO" id="GO:0003756">
    <property type="term" value="F:protein disulfide isomerase activity"/>
    <property type="evidence" value="ECO:0007669"/>
    <property type="project" value="InterPro"/>
</dbReference>
<dbReference type="PRINTS" id="PR00421">
    <property type="entry name" value="THIOREDOXIN"/>
</dbReference>
<dbReference type="GO" id="GO:0006457">
    <property type="term" value="P:protein folding"/>
    <property type="evidence" value="ECO:0007669"/>
    <property type="project" value="TreeGrafter"/>
</dbReference>
<evidence type="ECO:0000256" key="1">
    <source>
        <dbReference type="ARBA" id="ARBA00006347"/>
    </source>
</evidence>
<dbReference type="PANTHER" id="PTHR45672">
    <property type="entry name" value="PROTEIN DISULFIDE-ISOMERASE C17H9.14C-RELATED"/>
    <property type="match status" value="1"/>
</dbReference>
<dbReference type="Pfam" id="PF00085">
    <property type="entry name" value="Thioredoxin"/>
    <property type="match status" value="1"/>
</dbReference>
<comment type="similarity">
    <text evidence="1 4">Belongs to the protein disulfide isomerase family.</text>
</comment>
<reference evidence="7 8" key="1">
    <citation type="journal article" date="2024" name="Nat. Commun.">
        <title>Phylogenomics reveals the evolutionary origins of lichenization in chlorophyte algae.</title>
        <authorList>
            <person name="Puginier C."/>
            <person name="Libourel C."/>
            <person name="Otte J."/>
            <person name="Skaloud P."/>
            <person name="Haon M."/>
            <person name="Grisel S."/>
            <person name="Petersen M."/>
            <person name="Berrin J.G."/>
            <person name="Delaux P.M."/>
            <person name="Dal Grande F."/>
            <person name="Keller J."/>
        </authorList>
    </citation>
    <scope>NUCLEOTIDE SEQUENCE [LARGE SCALE GENOMIC DNA]</scope>
    <source>
        <strain evidence="7 8">SAG 2043</strain>
    </source>
</reference>
<dbReference type="PROSITE" id="PS51352">
    <property type="entry name" value="THIOREDOXIN_2"/>
    <property type="match status" value="1"/>
</dbReference>
<evidence type="ECO:0000313" key="7">
    <source>
        <dbReference type="EMBL" id="KAK9809911.1"/>
    </source>
</evidence>
<feature type="signal peptide" evidence="5">
    <location>
        <begin position="1"/>
        <end position="21"/>
    </location>
</feature>
<dbReference type="Gene3D" id="3.40.30.10">
    <property type="entry name" value="Glutaredoxin"/>
    <property type="match status" value="1"/>
</dbReference>
<feature type="chain" id="PRO_5043979700" description="Thioredoxin domain-containing protein" evidence="5">
    <location>
        <begin position="22"/>
        <end position="141"/>
    </location>
</feature>
<protein>
    <recommendedName>
        <fullName evidence="6">Thioredoxin domain-containing protein</fullName>
    </recommendedName>
</protein>
<dbReference type="EMBL" id="JALJOR010000010">
    <property type="protein sequence ID" value="KAK9809911.1"/>
    <property type="molecule type" value="Genomic_DNA"/>
</dbReference>
<dbReference type="AlphaFoldDB" id="A0AAW1PN33"/>
<evidence type="ECO:0000313" key="8">
    <source>
        <dbReference type="Proteomes" id="UP001489004"/>
    </source>
</evidence>
<name>A0AAW1PN33_9CHLO</name>
<sequence length="141" mass="15084">MTGRIAVALATLGVIAAVVTASTGFSHPTVADLGKDFNEKIAEPGKVNFIKFYAPWCGHCKKLAPAWGELADAFAKDDKVVIGHVDCTVHKDACADVRGYPTLKVYSSGEEQGVYRGARDVAALSEFVNQKKAELLEETKA</sequence>
<keyword evidence="2 5" id="KW-0732">Signal</keyword>
<organism evidence="7 8">
    <name type="scientific">[Myrmecia] bisecta</name>
    <dbReference type="NCBI Taxonomy" id="41462"/>
    <lineage>
        <taxon>Eukaryota</taxon>
        <taxon>Viridiplantae</taxon>
        <taxon>Chlorophyta</taxon>
        <taxon>core chlorophytes</taxon>
        <taxon>Trebouxiophyceae</taxon>
        <taxon>Trebouxiales</taxon>
        <taxon>Trebouxiaceae</taxon>
        <taxon>Myrmecia</taxon>
    </lineage>
</organism>
<dbReference type="PROSITE" id="PS00194">
    <property type="entry name" value="THIOREDOXIN_1"/>
    <property type="match status" value="1"/>
</dbReference>
<evidence type="ECO:0000256" key="3">
    <source>
        <dbReference type="ARBA" id="ARBA00022737"/>
    </source>
</evidence>
<gene>
    <name evidence="7" type="ORF">WJX72_001505</name>
</gene>
<dbReference type="GO" id="GO:0005783">
    <property type="term" value="C:endoplasmic reticulum"/>
    <property type="evidence" value="ECO:0007669"/>
    <property type="project" value="TreeGrafter"/>
</dbReference>
<evidence type="ECO:0000256" key="2">
    <source>
        <dbReference type="ARBA" id="ARBA00022729"/>
    </source>
</evidence>
<dbReference type="InterPro" id="IPR051063">
    <property type="entry name" value="PDI"/>
</dbReference>
<comment type="caution">
    <text evidence="7">The sequence shown here is derived from an EMBL/GenBank/DDBJ whole genome shotgun (WGS) entry which is preliminary data.</text>
</comment>
<dbReference type="InterPro" id="IPR005788">
    <property type="entry name" value="PDI_thioredoxin-like_dom"/>
</dbReference>
<accession>A0AAW1PN33</accession>
<dbReference type="Proteomes" id="UP001489004">
    <property type="component" value="Unassembled WGS sequence"/>
</dbReference>
<dbReference type="PANTHER" id="PTHR45672:SF3">
    <property type="entry name" value="THIOREDOXIN DOMAIN-CONTAINING PROTEIN 5"/>
    <property type="match status" value="1"/>
</dbReference>
<keyword evidence="3" id="KW-0677">Repeat</keyword>
<dbReference type="SUPFAM" id="SSF52833">
    <property type="entry name" value="Thioredoxin-like"/>
    <property type="match status" value="1"/>
</dbReference>
<evidence type="ECO:0000256" key="4">
    <source>
        <dbReference type="RuleBase" id="RU004208"/>
    </source>
</evidence>
<evidence type="ECO:0000259" key="6">
    <source>
        <dbReference type="PROSITE" id="PS51352"/>
    </source>
</evidence>
<dbReference type="NCBIfam" id="TIGR01126">
    <property type="entry name" value="pdi_dom"/>
    <property type="match status" value="1"/>
</dbReference>
<dbReference type="InterPro" id="IPR036249">
    <property type="entry name" value="Thioredoxin-like_sf"/>
</dbReference>
<dbReference type="InterPro" id="IPR017937">
    <property type="entry name" value="Thioredoxin_CS"/>
</dbReference>
<proteinExistence type="inferred from homology"/>